<dbReference type="RefSeq" id="WP_320203165.1">
    <property type="nucleotide sequence ID" value="NZ_CP192782.1"/>
</dbReference>
<comment type="subcellular location">
    <subcellularLocation>
        <location evidence="1">Cell inner membrane</location>
        <topology evidence="1">Multi-pass membrane protein</topology>
    </subcellularLocation>
    <subcellularLocation>
        <location evidence="9">Cell membrane</location>
        <topology evidence="9">Multi-pass membrane protein</topology>
    </subcellularLocation>
</comment>
<evidence type="ECO:0000256" key="8">
    <source>
        <dbReference type="ARBA" id="ARBA00023136"/>
    </source>
</evidence>
<evidence type="ECO:0000256" key="7">
    <source>
        <dbReference type="ARBA" id="ARBA00022989"/>
    </source>
</evidence>
<evidence type="ECO:0000256" key="3">
    <source>
        <dbReference type="ARBA" id="ARBA00022448"/>
    </source>
</evidence>
<name>A0AAW9FCP3_9HYPH</name>
<protein>
    <submittedName>
        <fullName evidence="11">Amino acid ABC transporter permease</fullName>
    </submittedName>
</protein>
<feature type="transmembrane region" description="Helical" evidence="9">
    <location>
        <begin position="20"/>
        <end position="42"/>
    </location>
</feature>
<proteinExistence type="inferred from homology"/>
<comment type="caution">
    <text evidence="11">The sequence shown here is derived from an EMBL/GenBank/DDBJ whole genome shotgun (WGS) entry which is preliminary data.</text>
</comment>
<evidence type="ECO:0000259" key="10">
    <source>
        <dbReference type="PROSITE" id="PS50928"/>
    </source>
</evidence>
<dbReference type="AlphaFoldDB" id="A0AAW9FCP3"/>
<feature type="transmembrane region" description="Helical" evidence="9">
    <location>
        <begin position="188"/>
        <end position="207"/>
    </location>
</feature>
<evidence type="ECO:0000256" key="4">
    <source>
        <dbReference type="ARBA" id="ARBA00022475"/>
    </source>
</evidence>
<dbReference type="CDD" id="cd06261">
    <property type="entry name" value="TM_PBP2"/>
    <property type="match status" value="1"/>
</dbReference>
<evidence type="ECO:0000256" key="1">
    <source>
        <dbReference type="ARBA" id="ARBA00004429"/>
    </source>
</evidence>
<keyword evidence="5 9" id="KW-0812">Transmembrane</keyword>
<evidence type="ECO:0000256" key="5">
    <source>
        <dbReference type="ARBA" id="ARBA00022692"/>
    </source>
</evidence>
<comment type="similarity">
    <text evidence="2">Belongs to the binding-protein-dependent transport system permease family. HisMQ subfamily.</text>
</comment>
<evidence type="ECO:0000256" key="2">
    <source>
        <dbReference type="ARBA" id="ARBA00010072"/>
    </source>
</evidence>
<dbReference type="PROSITE" id="PS50928">
    <property type="entry name" value="ABC_TM1"/>
    <property type="match status" value="1"/>
</dbReference>
<dbReference type="PANTHER" id="PTHR30614:SF0">
    <property type="entry name" value="L-CYSTINE TRANSPORT SYSTEM PERMEASE PROTEIN TCYL"/>
    <property type="match status" value="1"/>
</dbReference>
<evidence type="ECO:0000256" key="6">
    <source>
        <dbReference type="ARBA" id="ARBA00022970"/>
    </source>
</evidence>
<feature type="domain" description="ABC transmembrane type-1" evidence="10">
    <location>
        <begin position="19"/>
        <end position="207"/>
    </location>
</feature>
<dbReference type="GO" id="GO:0006865">
    <property type="term" value="P:amino acid transport"/>
    <property type="evidence" value="ECO:0007669"/>
    <property type="project" value="UniProtKB-KW"/>
</dbReference>
<dbReference type="InterPro" id="IPR010065">
    <property type="entry name" value="AA_ABC_transptr_permease_3TM"/>
</dbReference>
<dbReference type="SUPFAM" id="SSF161098">
    <property type="entry name" value="MetI-like"/>
    <property type="match status" value="1"/>
</dbReference>
<organism evidence="11">
    <name type="scientific">Agrobacterium rosae</name>
    <dbReference type="NCBI Taxonomy" id="1972867"/>
    <lineage>
        <taxon>Bacteria</taxon>
        <taxon>Pseudomonadati</taxon>
        <taxon>Pseudomonadota</taxon>
        <taxon>Alphaproteobacteria</taxon>
        <taxon>Hyphomicrobiales</taxon>
        <taxon>Rhizobiaceae</taxon>
        <taxon>Rhizobium/Agrobacterium group</taxon>
        <taxon>Agrobacterium</taxon>
    </lineage>
</organism>
<keyword evidence="8 9" id="KW-0472">Membrane</keyword>
<accession>A0AAW9FCP3</accession>
<dbReference type="EMBL" id="JAVRAF010000007">
    <property type="protein sequence ID" value="MDX8304427.1"/>
    <property type="molecule type" value="Genomic_DNA"/>
</dbReference>
<keyword evidence="3 9" id="KW-0813">Transport</keyword>
<feature type="transmembrane region" description="Helical" evidence="9">
    <location>
        <begin position="54"/>
        <end position="78"/>
    </location>
</feature>
<dbReference type="InterPro" id="IPR035906">
    <property type="entry name" value="MetI-like_sf"/>
</dbReference>
<gene>
    <name evidence="11" type="ORF">RMR22_19380</name>
</gene>
<evidence type="ECO:0000313" key="11">
    <source>
        <dbReference type="EMBL" id="MDX8304427.1"/>
    </source>
</evidence>
<dbReference type="Gene3D" id="1.10.3720.10">
    <property type="entry name" value="MetI-like"/>
    <property type="match status" value="1"/>
</dbReference>
<dbReference type="Pfam" id="PF00528">
    <property type="entry name" value="BPD_transp_1"/>
    <property type="match status" value="1"/>
</dbReference>
<keyword evidence="4" id="KW-1003">Cell membrane</keyword>
<feature type="transmembrane region" description="Helical" evidence="9">
    <location>
        <begin position="84"/>
        <end position="107"/>
    </location>
</feature>
<keyword evidence="6" id="KW-0029">Amino-acid transport</keyword>
<dbReference type="InterPro" id="IPR000515">
    <property type="entry name" value="MetI-like"/>
</dbReference>
<dbReference type="NCBIfam" id="TIGR01726">
    <property type="entry name" value="HEQRo_perm_3TM"/>
    <property type="match status" value="1"/>
</dbReference>
<dbReference type="GO" id="GO:0043190">
    <property type="term" value="C:ATP-binding cassette (ABC) transporter complex"/>
    <property type="evidence" value="ECO:0007669"/>
    <property type="project" value="InterPro"/>
</dbReference>
<reference evidence="11" key="1">
    <citation type="journal article" date="2023" name="Phytobiomes J">
        <title>Deciphering the key players within the bacterial microbiota associated with aerial crown gall tumors on rhododendron: Insights into the gallobiome.</title>
        <authorList>
            <person name="Kuzmanovic N."/>
            <person name="Nesme J."/>
            <person name="Wolf J."/>
            <person name="Neumann-Schaal M."/>
            <person name="Petersen J."/>
            <person name="Fernandez-Gnecco G."/>
            <person name="Sproeer C."/>
            <person name="Bunk B."/>
            <person name="Overmann J."/>
            <person name="Sorensen S.J."/>
            <person name="Idczak E."/>
            <person name="Smalla K."/>
        </authorList>
    </citation>
    <scope>NUCLEOTIDE SEQUENCE</scope>
    <source>
        <strain evidence="11">Rho-11.1</strain>
    </source>
</reference>
<dbReference type="InterPro" id="IPR043429">
    <property type="entry name" value="ArtM/GltK/GlnP/TcyL/YhdX-like"/>
</dbReference>
<keyword evidence="7 9" id="KW-1133">Transmembrane helix</keyword>
<evidence type="ECO:0000256" key="9">
    <source>
        <dbReference type="RuleBase" id="RU363032"/>
    </source>
</evidence>
<dbReference type="GO" id="GO:0022857">
    <property type="term" value="F:transmembrane transporter activity"/>
    <property type="evidence" value="ECO:0007669"/>
    <property type="project" value="InterPro"/>
</dbReference>
<dbReference type="PANTHER" id="PTHR30614">
    <property type="entry name" value="MEMBRANE COMPONENT OF AMINO ACID ABC TRANSPORTER"/>
    <property type="match status" value="1"/>
</dbReference>
<sequence>MAMDFPFLMESLPALLRAAWTTAWLTLATLLMSTLIAIPLAVSGLRRQTALSRCLAAVSTLMRSIPTLVILFLVYYGLPQIGLVLPALSTALVGLTLSAVAYTMEILRAGLRSVDSGQYEAAAALGLPAWLIWGRVIYPQALRVMVPTWLSNATLILKGTSVASIITIPELTAVANEIVSETYRPFEILLSTAAIYILLGSALALAARVSARRWSHTDA</sequence>